<feature type="compositionally biased region" description="Pro residues" evidence="7">
    <location>
        <begin position="48"/>
        <end position="62"/>
    </location>
</feature>
<protein>
    <recommendedName>
        <fullName evidence="8">Zn(2)-C6 fungal-type domain-containing protein</fullName>
    </recommendedName>
</protein>
<dbReference type="Pfam" id="PF00172">
    <property type="entry name" value="Zn_clus"/>
    <property type="match status" value="1"/>
</dbReference>
<feature type="region of interest" description="Disordered" evidence="7">
    <location>
        <begin position="41"/>
        <end position="197"/>
    </location>
</feature>
<name>A0ABR1U2E5_9PEZI</name>
<keyword evidence="5" id="KW-0804">Transcription</keyword>
<feature type="region of interest" description="Disordered" evidence="7">
    <location>
        <begin position="507"/>
        <end position="615"/>
    </location>
</feature>
<sequence length="615" mass="67748">MQNLTHSSEQTQDSLGQRRGISNLARFALDLSWASAATECPLGSRAYPSPPMSGSPPLPPKPNLEAGERGQNSFQPTSHDVFRTGSSIPGIEYRAHSQQGIQNSQAQLPPPMASGIRTYSGEATERAAFPYRRPEETMGRPISYHSQAGPMGSQSQYPLPPVAGHASGPSPYSLPTRPQPPENPPYTSPKSQRKTKGHVASACVPCKRAHLRCDAQRPCSRCLSNGKEDACVDVQHKKRGRPRLRDDRESRFDAARFGNTTESSVRRPVSLFAPVSAPAVPYDDPLRRTQSYRVLKSQPPDPTIPRYLDRGSASDANVYPPPLTIAPRPSEPVAFLTVDLEVARVSNTFVDAIGAGSAQAIQRRRLEELILPQERERVIALQRSIQDEQARKEPTYLPPIFGRQEADRVFQALPFDPETISRFPLDRQDTFYFKTVEGQPRQYPIRFGLVKEDSIYFVVVLLVTQSRSLSNPSPSAQQRDLPYAYQSQAYTQLTPVSASFDPNRHRWGELLDSRDTGHSARQPVTPASIVAGPSPGVSPNIPSYSPSSSVRSDHPSGPSYHIPRSELSMHRPSQQPGYQLPPIRSQAQPVHQADPRAGRVDIGGLLDQPNAPRGS</sequence>
<dbReference type="SMART" id="SM00066">
    <property type="entry name" value="GAL4"/>
    <property type="match status" value="1"/>
</dbReference>
<evidence type="ECO:0000256" key="5">
    <source>
        <dbReference type="ARBA" id="ARBA00023163"/>
    </source>
</evidence>
<evidence type="ECO:0000313" key="9">
    <source>
        <dbReference type="EMBL" id="KAK8052113.1"/>
    </source>
</evidence>
<comment type="caution">
    <text evidence="9">The sequence shown here is derived from an EMBL/GenBank/DDBJ whole genome shotgun (WGS) entry which is preliminary data.</text>
</comment>
<feature type="compositionally biased region" description="Low complexity" evidence="7">
    <location>
        <begin position="538"/>
        <end position="559"/>
    </location>
</feature>
<feature type="compositionally biased region" description="Pro residues" evidence="7">
    <location>
        <begin position="177"/>
        <end position="187"/>
    </location>
</feature>
<dbReference type="PANTHER" id="PTHR47659">
    <property type="entry name" value="ZN(II)2CYS6 TRANSCRIPTION FACTOR (EUROFUNG)-RELATED"/>
    <property type="match status" value="1"/>
</dbReference>
<dbReference type="Gene3D" id="4.10.240.10">
    <property type="entry name" value="Zn(2)-C6 fungal-type DNA-binding domain"/>
    <property type="match status" value="1"/>
</dbReference>
<keyword evidence="1" id="KW-0479">Metal-binding</keyword>
<dbReference type="InterPro" id="IPR036864">
    <property type="entry name" value="Zn2-C6_fun-type_DNA-bd_sf"/>
</dbReference>
<keyword evidence="4" id="KW-0238">DNA-binding</keyword>
<evidence type="ECO:0000256" key="2">
    <source>
        <dbReference type="ARBA" id="ARBA00022833"/>
    </source>
</evidence>
<evidence type="ECO:0000313" key="10">
    <source>
        <dbReference type="Proteomes" id="UP001444661"/>
    </source>
</evidence>
<keyword evidence="3" id="KW-0805">Transcription regulation</keyword>
<evidence type="ECO:0000259" key="8">
    <source>
        <dbReference type="PROSITE" id="PS50048"/>
    </source>
</evidence>
<dbReference type="PROSITE" id="PS50048">
    <property type="entry name" value="ZN2_CY6_FUNGAL_2"/>
    <property type="match status" value="1"/>
</dbReference>
<accession>A0ABR1U2E5</accession>
<evidence type="ECO:0000256" key="1">
    <source>
        <dbReference type="ARBA" id="ARBA00022723"/>
    </source>
</evidence>
<dbReference type="CDD" id="cd00067">
    <property type="entry name" value="GAL4"/>
    <property type="match status" value="1"/>
</dbReference>
<evidence type="ECO:0000256" key="4">
    <source>
        <dbReference type="ARBA" id="ARBA00023125"/>
    </source>
</evidence>
<proteinExistence type="predicted"/>
<dbReference type="PROSITE" id="PS00463">
    <property type="entry name" value="ZN2_CY6_FUNGAL_1"/>
    <property type="match status" value="1"/>
</dbReference>
<keyword evidence="6" id="KW-0539">Nucleus</keyword>
<dbReference type="PANTHER" id="PTHR47659:SF4">
    <property type="entry name" value="ZN(II)2CYS6 TRANSCRIPTION FACTOR (EUROFUNG)"/>
    <property type="match status" value="1"/>
</dbReference>
<gene>
    <name evidence="9" type="ORF">PG993_003498</name>
</gene>
<reference evidence="9 10" key="1">
    <citation type="submission" date="2023-01" db="EMBL/GenBank/DDBJ databases">
        <title>Analysis of 21 Apiospora genomes using comparative genomics revels a genus with tremendous synthesis potential of carbohydrate active enzymes and secondary metabolites.</title>
        <authorList>
            <person name="Sorensen T."/>
        </authorList>
    </citation>
    <scope>NUCLEOTIDE SEQUENCE [LARGE SCALE GENOMIC DNA]</scope>
    <source>
        <strain evidence="9 10">CBS 33761</strain>
    </source>
</reference>
<keyword evidence="2" id="KW-0862">Zinc</keyword>
<dbReference type="EMBL" id="JAQQWK010000002">
    <property type="protein sequence ID" value="KAK8052113.1"/>
    <property type="molecule type" value="Genomic_DNA"/>
</dbReference>
<dbReference type="InterPro" id="IPR050335">
    <property type="entry name" value="ERT1_acuK_gluconeogen_tf"/>
</dbReference>
<organism evidence="9 10">
    <name type="scientific">Apiospora rasikravindrae</name>
    <dbReference type="NCBI Taxonomy" id="990691"/>
    <lineage>
        <taxon>Eukaryota</taxon>
        <taxon>Fungi</taxon>
        <taxon>Dikarya</taxon>
        <taxon>Ascomycota</taxon>
        <taxon>Pezizomycotina</taxon>
        <taxon>Sordariomycetes</taxon>
        <taxon>Xylariomycetidae</taxon>
        <taxon>Amphisphaeriales</taxon>
        <taxon>Apiosporaceae</taxon>
        <taxon>Apiospora</taxon>
    </lineage>
</organism>
<feature type="compositionally biased region" description="Basic and acidic residues" evidence="7">
    <location>
        <begin position="507"/>
        <end position="518"/>
    </location>
</feature>
<dbReference type="Proteomes" id="UP001444661">
    <property type="component" value="Unassembled WGS sequence"/>
</dbReference>
<feature type="compositionally biased region" description="Polar residues" evidence="7">
    <location>
        <begin position="96"/>
        <end position="107"/>
    </location>
</feature>
<evidence type="ECO:0000256" key="6">
    <source>
        <dbReference type="ARBA" id="ARBA00023242"/>
    </source>
</evidence>
<dbReference type="SUPFAM" id="SSF57701">
    <property type="entry name" value="Zn2/Cys6 DNA-binding domain"/>
    <property type="match status" value="1"/>
</dbReference>
<dbReference type="InterPro" id="IPR001138">
    <property type="entry name" value="Zn2Cys6_DnaBD"/>
</dbReference>
<keyword evidence="10" id="KW-1185">Reference proteome</keyword>
<evidence type="ECO:0000256" key="3">
    <source>
        <dbReference type="ARBA" id="ARBA00023015"/>
    </source>
</evidence>
<evidence type="ECO:0000256" key="7">
    <source>
        <dbReference type="SAM" id="MobiDB-lite"/>
    </source>
</evidence>
<feature type="domain" description="Zn(2)-C6 fungal-type" evidence="8">
    <location>
        <begin position="202"/>
        <end position="233"/>
    </location>
</feature>